<dbReference type="AlphaFoldDB" id="A0A0F9U4H6"/>
<name>A0A0F9U4H6_9ZZZZ</name>
<reference evidence="1" key="1">
    <citation type="journal article" date="2015" name="Nature">
        <title>Complex archaea that bridge the gap between prokaryotes and eukaryotes.</title>
        <authorList>
            <person name="Spang A."/>
            <person name="Saw J.H."/>
            <person name="Jorgensen S.L."/>
            <person name="Zaremba-Niedzwiedzka K."/>
            <person name="Martijn J."/>
            <person name="Lind A.E."/>
            <person name="van Eijk R."/>
            <person name="Schleper C."/>
            <person name="Guy L."/>
            <person name="Ettema T.J."/>
        </authorList>
    </citation>
    <scope>NUCLEOTIDE SEQUENCE</scope>
</reference>
<gene>
    <name evidence="1" type="ORF">LCGC14_0651780</name>
</gene>
<sequence length="33" mass="3851">MSLAECNHLINCLKNEKALVNFAYQYLKGFNLF</sequence>
<protein>
    <submittedName>
        <fullName evidence="1">Uncharacterized protein</fullName>
    </submittedName>
</protein>
<comment type="caution">
    <text evidence="1">The sequence shown here is derived from an EMBL/GenBank/DDBJ whole genome shotgun (WGS) entry which is preliminary data.</text>
</comment>
<evidence type="ECO:0000313" key="1">
    <source>
        <dbReference type="EMBL" id="KKN48543.1"/>
    </source>
</evidence>
<accession>A0A0F9U4H6</accession>
<organism evidence="1">
    <name type="scientific">marine sediment metagenome</name>
    <dbReference type="NCBI Taxonomy" id="412755"/>
    <lineage>
        <taxon>unclassified sequences</taxon>
        <taxon>metagenomes</taxon>
        <taxon>ecological metagenomes</taxon>
    </lineage>
</organism>
<dbReference type="EMBL" id="LAZR01001216">
    <property type="protein sequence ID" value="KKN48543.1"/>
    <property type="molecule type" value="Genomic_DNA"/>
</dbReference>
<proteinExistence type="predicted"/>